<dbReference type="AlphaFoldDB" id="A0A1Y0B4B6"/>
<keyword evidence="1" id="KW-0496">Mitochondrion</keyword>
<organism evidence="1">
    <name type="scientific">Utricularia reniformis</name>
    <dbReference type="NCBI Taxonomy" id="192314"/>
    <lineage>
        <taxon>Eukaryota</taxon>
        <taxon>Viridiplantae</taxon>
        <taxon>Streptophyta</taxon>
        <taxon>Embryophyta</taxon>
        <taxon>Tracheophyta</taxon>
        <taxon>Spermatophyta</taxon>
        <taxon>Magnoliopsida</taxon>
        <taxon>eudicotyledons</taxon>
        <taxon>Gunneridae</taxon>
        <taxon>Pentapetalae</taxon>
        <taxon>asterids</taxon>
        <taxon>lamiids</taxon>
        <taxon>Lamiales</taxon>
        <taxon>Lentibulariaceae</taxon>
        <taxon>Utricularia</taxon>
    </lineage>
</organism>
<name>A0A1Y0B4B6_9LAMI</name>
<gene>
    <name evidence="1" type="ORF">AEK19_MT2085</name>
</gene>
<accession>A0A1Y0B4B6</accession>
<sequence length="74" mass="8403">MDGDSFTIYSDWLSGDSNGSIFILVWYNAVKEEDEERRHQGILVYIGSCADLPYIRSFFIGRVLFDFGIGLLSS</sequence>
<dbReference type="EMBL" id="KY774314">
    <property type="protein sequence ID" value="ART32240.1"/>
    <property type="molecule type" value="Genomic_DNA"/>
</dbReference>
<reference evidence="1" key="1">
    <citation type="submission" date="2017-03" db="EMBL/GenBank/DDBJ databases">
        <title>The mitochondrial genome of the carnivorous plant Utricularia reniformis (Lentibulariaceae): structure, comparative analysis and evolutionary landmarks.</title>
        <authorList>
            <person name="Silva S.R."/>
            <person name="Alvarenga D.O."/>
            <person name="Michael T.P."/>
            <person name="Miranda V.F.O."/>
            <person name="Varani A.M."/>
        </authorList>
    </citation>
    <scope>NUCLEOTIDE SEQUENCE</scope>
</reference>
<evidence type="ECO:0000313" key="1">
    <source>
        <dbReference type="EMBL" id="ART32240.1"/>
    </source>
</evidence>
<geneLocation type="mitochondrion" evidence="1"/>
<protein>
    <submittedName>
        <fullName evidence="1">Uncharacterized protein</fullName>
    </submittedName>
</protein>
<proteinExistence type="predicted"/>